<feature type="compositionally biased region" description="Polar residues" evidence="1">
    <location>
        <begin position="162"/>
        <end position="175"/>
    </location>
</feature>
<evidence type="ECO:0000259" key="2">
    <source>
        <dbReference type="PROSITE" id="PS50141"/>
    </source>
</evidence>
<evidence type="ECO:0000256" key="1">
    <source>
        <dbReference type="SAM" id="MobiDB-lite"/>
    </source>
</evidence>
<dbReference type="GO" id="GO:0003723">
    <property type="term" value="F:RNA binding"/>
    <property type="evidence" value="ECO:0007669"/>
    <property type="project" value="InterPro"/>
</dbReference>
<dbReference type="GO" id="GO:0043829">
    <property type="term" value="F:tRNA-specific adenosine-37 deaminase activity"/>
    <property type="evidence" value="ECO:0007669"/>
    <property type="project" value="TreeGrafter"/>
</dbReference>
<evidence type="ECO:0000313" key="4">
    <source>
        <dbReference type="Proteomes" id="UP001140562"/>
    </source>
</evidence>
<keyword evidence="4" id="KW-1185">Reference proteome</keyword>
<proteinExistence type="predicted"/>
<dbReference type="Proteomes" id="UP001140562">
    <property type="component" value="Unassembled WGS sequence"/>
</dbReference>
<dbReference type="PROSITE" id="PS50141">
    <property type="entry name" value="A_DEAMIN_EDITASE"/>
    <property type="match status" value="1"/>
</dbReference>
<organism evidence="3 4">
    <name type="scientific">Didymella glomerata</name>
    <dbReference type="NCBI Taxonomy" id="749621"/>
    <lineage>
        <taxon>Eukaryota</taxon>
        <taxon>Fungi</taxon>
        <taxon>Dikarya</taxon>
        <taxon>Ascomycota</taxon>
        <taxon>Pezizomycotina</taxon>
        <taxon>Dothideomycetes</taxon>
        <taxon>Pleosporomycetidae</taxon>
        <taxon>Pleosporales</taxon>
        <taxon>Pleosporineae</taxon>
        <taxon>Didymellaceae</taxon>
        <taxon>Didymella</taxon>
    </lineage>
</organism>
<dbReference type="AlphaFoldDB" id="A0A9W8WZF4"/>
<dbReference type="OrthoDB" id="10268011at2759"/>
<comment type="caution">
    <text evidence="3">The sequence shown here is derived from an EMBL/GenBank/DDBJ whole genome shotgun (WGS) entry which is preliminary data.</text>
</comment>
<dbReference type="SMART" id="SM00552">
    <property type="entry name" value="ADEAMc"/>
    <property type="match status" value="1"/>
</dbReference>
<evidence type="ECO:0000313" key="3">
    <source>
        <dbReference type="EMBL" id="KAJ4337156.1"/>
    </source>
</evidence>
<feature type="region of interest" description="Disordered" evidence="1">
    <location>
        <begin position="160"/>
        <end position="179"/>
    </location>
</feature>
<dbReference type="EMBL" id="JAPEUV010000041">
    <property type="protein sequence ID" value="KAJ4337156.1"/>
    <property type="molecule type" value="Genomic_DNA"/>
</dbReference>
<feature type="domain" description="A to I editase" evidence="2">
    <location>
        <begin position="53"/>
        <end position="400"/>
    </location>
</feature>
<protein>
    <recommendedName>
        <fullName evidence="2">A to I editase domain-containing protein</fullName>
    </recommendedName>
</protein>
<dbReference type="GO" id="GO:0002100">
    <property type="term" value="P:tRNA wobble adenosine to inosine editing"/>
    <property type="evidence" value="ECO:0007669"/>
    <property type="project" value="InterPro"/>
</dbReference>
<dbReference type="Pfam" id="PF02137">
    <property type="entry name" value="A_deamin"/>
    <property type="match status" value="1"/>
</dbReference>
<gene>
    <name evidence="3" type="ORF">N0V87_004827</name>
</gene>
<dbReference type="InterPro" id="IPR002466">
    <property type="entry name" value="A_deamin"/>
</dbReference>
<dbReference type="PANTHER" id="PTHR47803">
    <property type="entry name" value="TRNA-SPECIFIC ADENOSINE DEAMINASE 1"/>
    <property type="match status" value="1"/>
</dbReference>
<dbReference type="PANTHER" id="PTHR47803:SF1">
    <property type="entry name" value="TRNA-SPECIFIC ADENOSINE DEAMINASE 1"/>
    <property type="match status" value="1"/>
</dbReference>
<name>A0A9W8WZF4_9PLEO</name>
<reference evidence="3" key="1">
    <citation type="submission" date="2022-10" db="EMBL/GenBank/DDBJ databases">
        <title>Tapping the CABI collections for fungal endophytes: first genome assemblies for Collariella, Neodidymelliopsis, Ascochyta clinopodiicola, Didymella pomorum, Didymosphaeria variabile, Neocosmospora piperis and Neocucurbitaria cava.</title>
        <authorList>
            <person name="Hill R."/>
        </authorList>
    </citation>
    <scope>NUCLEOTIDE SEQUENCE</scope>
    <source>
        <strain evidence="3">IMI 360193</strain>
    </source>
</reference>
<accession>A0A9W8WZF4</accession>
<dbReference type="InterPro" id="IPR042935">
    <property type="entry name" value="Tad1"/>
</dbReference>
<sequence>MNPDADAIADCVLEAFAQLPDKRKPRLRTDGSREWVPLSGIVLAKDGKLSCVSLGTGMKCLPHNKLPQAEGNILHDWHAEVVAIRTFNRFLLDECERISSTSSDSHSHSAFVHRRSSVEQCDQEPQPFAIREDVRIHMYCSEAPCGDASMELTMDAQEDATPWTSAPPTISSEPGSDSVGALRGRSNFSLLGAVRCKPSRPDAPPTLSKSCTDKLALKQATSLLSSVASTIVSPRNAYIHSLILPASQYVPNACERAFSRSGRLRGLTDETIQDWRGGYKWQPFSVQPTQREFSWSRRSIAAHERAVASNLSAMFTPSWQETLIGGVLQGRKQMDPRGASKICRKNTWMLAAQIARIASAPAVLDALTQALYQDVKTHETLAARRRVKQDVQKHGLTGWVHNTGDSSFALPSTFT</sequence>